<comment type="caution">
    <text evidence="1">The sequence shown here is derived from an EMBL/GenBank/DDBJ whole genome shotgun (WGS) entry which is preliminary data.</text>
</comment>
<name>A0A927C702_9BACL</name>
<dbReference type="InterPro" id="IPR010368">
    <property type="entry name" value="Com_YlbF"/>
</dbReference>
<protein>
    <submittedName>
        <fullName evidence="1">YlbF family regulator</fullName>
    </submittedName>
</protein>
<gene>
    <name evidence="1" type="ORF">IDH45_08555</name>
</gene>
<dbReference type="AlphaFoldDB" id="A0A927C702"/>
<organism evidence="1 2">
    <name type="scientific">Paenibacillus oceani</name>
    <dbReference type="NCBI Taxonomy" id="2772510"/>
    <lineage>
        <taxon>Bacteria</taxon>
        <taxon>Bacillati</taxon>
        <taxon>Bacillota</taxon>
        <taxon>Bacilli</taxon>
        <taxon>Bacillales</taxon>
        <taxon>Paenibacillaceae</taxon>
        <taxon>Paenibacillus</taxon>
    </lineage>
</organism>
<dbReference type="InterPro" id="IPR052767">
    <property type="entry name" value="Bact_com_dev_regulator"/>
</dbReference>
<dbReference type="SUPFAM" id="SSF158622">
    <property type="entry name" value="YheA/YmcA-like"/>
    <property type="match status" value="1"/>
</dbReference>
<evidence type="ECO:0000313" key="1">
    <source>
        <dbReference type="EMBL" id="MBD2862029.1"/>
    </source>
</evidence>
<proteinExistence type="predicted"/>
<dbReference type="InterPro" id="IPR016783">
    <property type="entry name" value="Biofilm_formation_YmcA"/>
</dbReference>
<dbReference type="PANTHER" id="PTHR38448:SF1">
    <property type="entry name" value="YLBF FAMILY REGULATOR"/>
    <property type="match status" value="1"/>
</dbReference>
<evidence type="ECO:0000313" key="2">
    <source>
        <dbReference type="Proteomes" id="UP000639396"/>
    </source>
</evidence>
<keyword evidence="2" id="KW-1185">Reference proteome</keyword>
<accession>A0A927C702</accession>
<dbReference type="PANTHER" id="PTHR38448">
    <property type="entry name" value="REGULATORY PROTEIN YLBF-RELATED"/>
    <property type="match status" value="1"/>
</dbReference>
<dbReference type="InterPro" id="IPR023378">
    <property type="entry name" value="YheA/YmcA-like_dom_sf"/>
</dbReference>
<dbReference type="Pfam" id="PF06133">
    <property type="entry name" value="Com_YlbF"/>
    <property type="match status" value="1"/>
</dbReference>
<dbReference type="Gene3D" id="1.20.1500.10">
    <property type="entry name" value="YheA/YmcA-like"/>
    <property type="match status" value="1"/>
</dbReference>
<reference evidence="1" key="1">
    <citation type="submission" date="2020-09" db="EMBL/GenBank/DDBJ databases">
        <title>A novel bacterium of genus Paenibacillus, isolated from South China Sea.</title>
        <authorList>
            <person name="Huang H."/>
            <person name="Mo K."/>
            <person name="Hu Y."/>
        </authorList>
    </citation>
    <scope>NUCLEOTIDE SEQUENCE</scope>
    <source>
        <strain evidence="1">IB182363</strain>
    </source>
</reference>
<sequence length="138" mass="15894">MESYSKTDLIVRDDIMAKAKELAHLISTTDEVLMFQKAEKQVQSNTEIQDLIKLIKKRQKEAVAFERFQNQKMVDKINGELEELQDKLDDYPIVTQFKQTQEDINYLLQLVVGVIRDTVSEKIQVEEGSVEPASNCSD</sequence>
<dbReference type="EMBL" id="JACXJA010000008">
    <property type="protein sequence ID" value="MBD2862029.1"/>
    <property type="molecule type" value="Genomic_DNA"/>
</dbReference>
<dbReference type="Proteomes" id="UP000639396">
    <property type="component" value="Unassembled WGS sequence"/>
</dbReference>
<dbReference type="PIRSF" id="PIRSF021287">
    <property type="entry name" value="Biofilm_formation_YmcA"/>
    <property type="match status" value="1"/>
</dbReference>